<dbReference type="NCBIfam" id="TIGR00715">
    <property type="entry name" value="precor6x_red"/>
    <property type="match status" value="1"/>
</dbReference>
<accession>A0A9W6FDP7</accession>
<organism evidence="4 6">
    <name type="scientific">Sellimonas catena</name>
    <dbReference type="NCBI Taxonomy" id="2994035"/>
    <lineage>
        <taxon>Bacteria</taxon>
        <taxon>Bacillati</taxon>
        <taxon>Bacillota</taxon>
        <taxon>Clostridia</taxon>
        <taxon>Lachnospirales</taxon>
        <taxon>Lachnospiraceae</taxon>
        <taxon>Sellimonas</taxon>
    </lineage>
</organism>
<name>A0A9W6FDP7_9FIRM</name>
<proteinExistence type="predicted"/>
<evidence type="ECO:0000256" key="1">
    <source>
        <dbReference type="ARBA" id="ARBA00004953"/>
    </source>
</evidence>
<dbReference type="GO" id="GO:0016994">
    <property type="term" value="F:precorrin-6A reductase activity"/>
    <property type="evidence" value="ECO:0007669"/>
    <property type="project" value="InterPro"/>
</dbReference>
<evidence type="ECO:0000256" key="3">
    <source>
        <dbReference type="ARBA" id="ARBA00023002"/>
    </source>
</evidence>
<dbReference type="EMBL" id="BSBO01000037">
    <property type="protein sequence ID" value="GLG05813.1"/>
    <property type="molecule type" value="Genomic_DNA"/>
</dbReference>
<sequence length="267" mass="30022">MKHILIFAGTTEGKELMEKIKHFPVEVFVSVATEYGKECLLKETEEERAPYAKHGEVQAGNLNIIAGRMKEVEMKNYIRRQEIDLVVDATHPFAREVTKNIKEACRETGVPYIRLLRKPVQKEEGLIYVSSIEEGVEFLEKTEGNILITTGSKELSAYTRLTDYRNRCYARVLSTQESVEESVRLGLEGDHLIAMQGPYSEEMNIATIHHVKASWLITKESGSAGGFDDKARAAAKTGTVLVVVERPKEEGSTFEEAVERIRACSLQ</sequence>
<dbReference type="InterPro" id="IPR003723">
    <property type="entry name" value="Precorrin-6x_reduct"/>
</dbReference>
<dbReference type="PANTHER" id="PTHR36925:SF1">
    <property type="entry name" value="COBALT-PRECORRIN-6A REDUCTASE"/>
    <property type="match status" value="1"/>
</dbReference>
<evidence type="ECO:0000313" key="6">
    <source>
        <dbReference type="Proteomes" id="UP001145145"/>
    </source>
</evidence>
<gene>
    <name evidence="4" type="primary">cbiJ</name>
    <name evidence="4" type="ORF">Selli1_29870</name>
    <name evidence="5" type="ORF">Selli2_06340</name>
</gene>
<reference evidence="5" key="4">
    <citation type="submission" date="2022-11" db="EMBL/GenBank/DDBJ databases">
        <title>Draft genome sequence of Sellimonas catena strain 18CBH55.</title>
        <authorList>
            <person name="Hisatomi A."/>
            <person name="Ohkuma M."/>
            <person name="Sakamoto M."/>
        </authorList>
    </citation>
    <scope>NUCLEOTIDE SEQUENCE</scope>
    <source>
        <strain evidence="5">18CBH55</strain>
    </source>
</reference>
<keyword evidence="2" id="KW-0169">Cobalamin biosynthesis</keyword>
<dbReference type="Proteomes" id="UP001145094">
    <property type="component" value="Unassembled WGS sequence"/>
</dbReference>
<dbReference type="GO" id="GO:0009236">
    <property type="term" value="P:cobalamin biosynthetic process"/>
    <property type="evidence" value="ECO:0007669"/>
    <property type="project" value="UniProtKB-KW"/>
</dbReference>
<dbReference type="Proteomes" id="UP001145145">
    <property type="component" value="Unassembled WGS sequence"/>
</dbReference>
<reference evidence="4" key="2">
    <citation type="submission" date="2022-11" db="EMBL/GenBank/DDBJ databases">
        <title>Draft genome sequence of Sellimonas catena strain 12EGH17.</title>
        <authorList>
            <person name="Atsushi H."/>
            <person name="Moriya O."/>
            <person name="Mitsuo S."/>
        </authorList>
    </citation>
    <scope>NUCLEOTIDE SEQUENCE</scope>
    <source>
        <strain evidence="4">12EGH17</strain>
    </source>
</reference>
<evidence type="ECO:0000256" key="2">
    <source>
        <dbReference type="ARBA" id="ARBA00022573"/>
    </source>
</evidence>
<evidence type="ECO:0000313" key="5">
    <source>
        <dbReference type="EMBL" id="GLG89207.1"/>
    </source>
</evidence>
<protein>
    <submittedName>
        <fullName evidence="4">Precorrin-6x reductase</fullName>
    </submittedName>
</protein>
<dbReference type="RefSeq" id="WP_087167189.1">
    <property type="nucleotide sequence ID" value="NZ_BSBO01000037.1"/>
</dbReference>
<comment type="pathway">
    <text evidence="1">Cofactor biosynthesis; adenosylcobalamin biosynthesis.</text>
</comment>
<comment type="caution">
    <text evidence="4">The sequence shown here is derived from an EMBL/GenBank/DDBJ whole genome shotgun (WGS) entry which is preliminary data.</text>
</comment>
<dbReference type="AlphaFoldDB" id="A0A9W6FDP7"/>
<dbReference type="PROSITE" id="PS51014">
    <property type="entry name" value="COBK_CBIJ"/>
    <property type="match status" value="1"/>
</dbReference>
<reference evidence="5" key="3">
    <citation type="submission" date="2022-11" db="EMBL/GenBank/DDBJ databases">
        <title>Draft genome sequence of Sellimonas catena strain 18CBH55.</title>
        <authorList>
            <person name="Atsushi H."/>
            <person name="Moriya O."/>
            <person name="Mitsuo S."/>
        </authorList>
    </citation>
    <scope>NUCLEOTIDE SEQUENCE</scope>
    <source>
        <strain evidence="5">18CBH55</strain>
    </source>
</reference>
<evidence type="ECO:0000313" key="4">
    <source>
        <dbReference type="EMBL" id="GLG05813.1"/>
    </source>
</evidence>
<dbReference type="Pfam" id="PF02571">
    <property type="entry name" value="CbiJ"/>
    <property type="match status" value="1"/>
</dbReference>
<dbReference type="PANTHER" id="PTHR36925">
    <property type="entry name" value="COBALT-PRECORRIN-6A REDUCTASE"/>
    <property type="match status" value="1"/>
</dbReference>
<reference evidence="4" key="1">
    <citation type="submission" date="2022-11" db="EMBL/GenBank/DDBJ databases">
        <title>Draft genome sequence of Sellimonas catena strain 12EGH17.</title>
        <authorList>
            <person name="Hisatomi A."/>
            <person name="Ohkuma M."/>
            <person name="Sakamoto M."/>
        </authorList>
    </citation>
    <scope>NUCLEOTIDE SEQUENCE</scope>
    <source>
        <strain evidence="4">12EGH17</strain>
    </source>
</reference>
<reference evidence="4 6" key="5">
    <citation type="journal article" date="2023" name="Int. J. Syst. Evol. Microbiol.">
        <title>Sellimonas catena sp. nov., isolated from human faeces.</title>
        <authorList>
            <person name="Hisatomi A."/>
            <person name="Ohkuma M."/>
            <person name="Sakamoto M."/>
        </authorList>
    </citation>
    <scope>NUCLEOTIDE SEQUENCE [LARGE SCALE GENOMIC DNA]</scope>
    <source>
        <strain evidence="4 6">12EGH17</strain>
        <strain evidence="5">18CBH55</strain>
    </source>
</reference>
<dbReference type="EMBL" id="BSCH01000003">
    <property type="protein sequence ID" value="GLG89207.1"/>
    <property type="molecule type" value="Genomic_DNA"/>
</dbReference>
<keyword evidence="3" id="KW-0560">Oxidoreductase</keyword>
<keyword evidence="6" id="KW-1185">Reference proteome</keyword>